<dbReference type="Gene3D" id="1.10.260.40">
    <property type="entry name" value="lambda repressor-like DNA-binding domains"/>
    <property type="match status" value="1"/>
</dbReference>
<dbReference type="KEGG" id="halt:IM660_14790"/>
<dbReference type="CDD" id="cd06267">
    <property type="entry name" value="PBP1_LacI_sugar_binding-like"/>
    <property type="match status" value="1"/>
</dbReference>
<dbReference type="SUPFAM" id="SSF47413">
    <property type="entry name" value="lambda repressor-like DNA-binding domains"/>
    <property type="match status" value="1"/>
</dbReference>
<dbReference type="InterPro" id="IPR000843">
    <property type="entry name" value="HTH_LacI"/>
</dbReference>
<dbReference type="GO" id="GO:0000976">
    <property type="term" value="F:transcription cis-regulatory region binding"/>
    <property type="evidence" value="ECO:0007669"/>
    <property type="project" value="TreeGrafter"/>
</dbReference>
<keyword evidence="2 5" id="KW-0238">DNA-binding</keyword>
<evidence type="ECO:0000313" key="6">
    <source>
        <dbReference type="Proteomes" id="UP000593758"/>
    </source>
</evidence>
<organism evidence="5 6">
    <name type="scientific">Ruania alkalisoli</name>
    <dbReference type="NCBI Taxonomy" id="2779775"/>
    <lineage>
        <taxon>Bacteria</taxon>
        <taxon>Bacillati</taxon>
        <taxon>Actinomycetota</taxon>
        <taxon>Actinomycetes</taxon>
        <taxon>Micrococcales</taxon>
        <taxon>Ruaniaceae</taxon>
        <taxon>Ruania</taxon>
    </lineage>
</organism>
<dbReference type="SMART" id="SM00354">
    <property type="entry name" value="HTH_LACI"/>
    <property type="match status" value="1"/>
</dbReference>
<dbReference type="RefSeq" id="WP_193496613.1">
    <property type="nucleotide sequence ID" value="NZ_CP063169.1"/>
</dbReference>
<dbReference type="InterPro" id="IPR046335">
    <property type="entry name" value="LacI/GalR-like_sensor"/>
</dbReference>
<evidence type="ECO:0000256" key="2">
    <source>
        <dbReference type="ARBA" id="ARBA00023125"/>
    </source>
</evidence>
<dbReference type="EMBL" id="CP063169">
    <property type="protein sequence ID" value="QOR69903.1"/>
    <property type="molecule type" value="Genomic_DNA"/>
</dbReference>
<proteinExistence type="predicted"/>
<protein>
    <submittedName>
        <fullName evidence="5">LacI family DNA-binding transcriptional regulator</fullName>
    </submittedName>
</protein>
<accession>A0A7M1STG1</accession>
<dbReference type="Gene3D" id="3.40.50.2300">
    <property type="match status" value="2"/>
</dbReference>
<evidence type="ECO:0000256" key="3">
    <source>
        <dbReference type="ARBA" id="ARBA00023163"/>
    </source>
</evidence>
<dbReference type="InterPro" id="IPR010982">
    <property type="entry name" value="Lambda_DNA-bd_dom_sf"/>
</dbReference>
<name>A0A7M1STG1_9MICO</name>
<keyword evidence="6" id="KW-1185">Reference proteome</keyword>
<feature type="domain" description="HTH lacI-type" evidence="4">
    <location>
        <begin position="4"/>
        <end position="58"/>
    </location>
</feature>
<evidence type="ECO:0000256" key="1">
    <source>
        <dbReference type="ARBA" id="ARBA00023015"/>
    </source>
</evidence>
<dbReference type="Pfam" id="PF13377">
    <property type="entry name" value="Peripla_BP_3"/>
    <property type="match status" value="1"/>
</dbReference>
<gene>
    <name evidence="5" type="ORF">IM660_14790</name>
</gene>
<dbReference type="SUPFAM" id="SSF53822">
    <property type="entry name" value="Periplasmic binding protein-like I"/>
    <property type="match status" value="1"/>
</dbReference>
<dbReference type="CDD" id="cd01392">
    <property type="entry name" value="HTH_LacI"/>
    <property type="match status" value="1"/>
</dbReference>
<reference evidence="5 6" key="1">
    <citation type="submission" date="2020-10" db="EMBL/GenBank/DDBJ databases">
        <title>Haloactinobacterium sp. RN3S43, a bacterium isolated from saline soil.</title>
        <authorList>
            <person name="Sun J.-Q."/>
        </authorList>
    </citation>
    <scope>NUCLEOTIDE SEQUENCE [LARGE SCALE GENOMIC DNA]</scope>
    <source>
        <strain evidence="5 6">RN3S43</strain>
    </source>
</reference>
<keyword evidence="3" id="KW-0804">Transcription</keyword>
<dbReference type="Proteomes" id="UP000593758">
    <property type="component" value="Chromosome"/>
</dbReference>
<sequence>MKRPTIRDIAHAAGVSPGAVSFALNDQPGVSEATRARVRKVADEIGWQPSAAARALSNNRAQAVGLVITRPTDTISNEGFYLRFIAGVEHVLTRQHQSLLLQMVQTEEEERLAHARWWSGKHVDGVILTDPREQDDRPAALAHLGLPCTVVGVSTACSGLAGVGSVVTDDAKAMRRVVEHLHETGRHRVAHVAGLSGLVHVETRRRAFRDVAAEEGLDVVASWTTDFTEDAGRHATAEVLRDAGEEHVDAIVFDNELLALGGLVAVHDAGLRVPEDVALVSFEDSPVCRVVSPPLTALYRDPADLGRMAAEALLATIETGVAQHLTAPAPSIVPRGSTSG</sequence>
<dbReference type="InterPro" id="IPR028082">
    <property type="entry name" value="Peripla_BP_I"/>
</dbReference>
<evidence type="ECO:0000313" key="5">
    <source>
        <dbReference type="EMBL" id="QOR69903.1"/>
    </source>
</evidence>
<dbReference type="PROSITE" id="PS50932">
    <property type="entry name" value="HTH_LACI_2"/>
    <property type="match status" value="1"/>
</dbReference>
<dbReference type="AlphaFoldDB" id="A0A7M1STG1"/>
<dbReference type="PROSITE" id="PS00356">
    <property type="entry name" value="HTH_LACI_1"/>
    <property type="match status" value="1"/>
</dbReference>
<evidence type="ECO:0000259" key="4">
    <source>
        <dbReference type="PROSITE" id="PS50932"/>
    </source>
</evidence>
<dbReference type="PANTHER" id="PTHR30146">
    <property type="entry name" value="LACI-RELATED TRANSCRIPTIONAL REPRESSOR"/>
    <property type="match status" value="1"/>
</dbReference>
<dbReference type="PANTHER" id="PTHR30146:SF155">
    <property type="entry name" value="ALANINE RACEMASE"/>
    <property type="match status" value="1"/>
</dbReference>
<dbReference type="GO" id="GO:0003700">
    <property type="term" value="F:DNA-binding transcription factor activity"/>
    <property type="evidence" value="ECO:0007669"/>
    <property type="project" value="TreeGrafter"/>
</dbReference>
<dbReference type="Pfam" id="PF00356">
    <property type="entry name" value="LacI"/>
    <property type="match status" value="1"/>
</dbReference>
<keyword evidence="1" id="KW-0805">Transcription regulation</keyword>